<dbReference type="EMBL" id="BDDD01003640">
    <property type="protein sequence ID" value="GAV85668.1"/>
    <property type="molecule type" value="Genomic_DNA"/>
</dbReference>
<feature type="region of interest" description="Disordered" evidence="1">
    <location>
        <begin position="47"/>
        <end position="100"/>
    </location>
</feature>
<gene>
    <name evidence="2" type="ORF">CFOL_v3_29102</name>
</gene>
<protein>
    <submittedName>
        <fullName evidence="2">Uncharacterized protein</fullName>
    </submittedName>
</protein>
<dbReference type="AlphaFoldDB" id="A0A1Q3D020"/>
<organism evidence="2 3">
    <name type="scientific">Cephalotus follicularis</name>
    <name type="common">Albany pitcher plant</name>
    <dbReference type="NCBI Taxonomy" id="3775"/>
    <lineage>
        <taxon>Eukaryota</taxon>
        <taxon>Viridiplantae</taxon>
        <taxon>Streptophyta</taxon>
        <taxon>Embryophyta</taxon>
        <taxon>Tracheophyta</taxon>
        <taxon>Spermatophyta</taxon>
        <taxon>Magnoliopsida</taxon>
        <taxon>eudicotyledons</taxon>
        <taxon>Gunneridae</taxon>
        <taxon>Pentapetalae</taxon>
        <taxon>rosids</taxon>
        <taxon>fabids</taxon>
        <taxon>Oxalidales</taxon>
        <taxon>Cephalotaceae</taxon>
        <taxon>Cephalotus</taxon>
    </lineage>
</organism>
<comment type="caution">
    <text evidence="2">The sequence shown here is derived from an EMBL/GenBank/DDBJ whole genome shotgun (WGS) entry which is preliminary data.</text>
</comment>
<keyword evidence="3" id="KW-1185">Reference proteome</keyword>
<name>A0A1Q3D020_CEPFO</name>
<evidence type="ECO:0000313" key="2">
    <source>
        <dbReference type="EMBL" id="GAV85668.1"/>
    </source>
</evidence>
<reference evidence="3" key="1">
    <citation type="submission" date="2016-04" db="EMBL/GenBank/DDBJ databases">
        <title>Cephalotus genome sequencing.</title>
        <authorList>
            <person name="Fukushima K."/>
            <person name="Hasebe M."/>
            <person name="Fang X."/>
        </authorList>
    </citation>
    <scope>NUCLEOTIDE SEQUENCE [LARGE SCALE GENOMIC DNA]</scope>
    <source>
        <strain evidence="3">cv. St1</strain>
    </source>
</reference>
<accession>A0A1Q3D020</accession>
<dbReference type="InParanoid" id="A0A1Q3D020"/>
<dbReference type="Proteomes" id="UP000187406">
    <property type="component" value="Unassembled WGS sequence"/>
</dbReference>
<feature type="compositionally biased region" description="Acidic residues" evidence="1">
    <location>
        <begin position="62"/>
        <end position="88"/>
    </location>
</feature>
<evidence type="ECO:0000256" key="1">
    <source>
        <dbReference type="SAM" id="MobiDB-lite"/>
    </source>
</evidence>
<evidence type="ECO:0000313" key="3">
    <source>
        <dbReference type="Proteomes" id="UP000187406"/>
    </source>
</evidence>
<sequence>MVIQMIGIRLLSWMVQQMTPKNQVVLRCSQNESSDLTFSGFSPGILDAEADSMNQGLSGVEDNVEDDDLSENESDSEDENISEFDNEESQGSSRKKGGSLAVLKSPMSTLQCNGVRMRMRSGFIINVWESKLF</sequence>
<proteinExistence type="predicted"/>